<dbReference type="PATRIC" id="fig|579748.3.peg.2439"/>
<dbReference type="Pfam" id="PF00990">
    <property type="entry name" value="GGDEF"/>
    <property type="match status" value="1"/>
</dbReference>
<dbReference type="PANTHER" id="PTHR46663:SF2">
    <property type="entry name" value="GGDEF DOMAIN-CONTAINING PROTEIN"/>
    <property type="match status" value="1"/>
</dbReference>
<dbReference type="AlphaFoldDB" id="A0A0F4NIC6"/>
<comment type="cofactor">
    <cofactor evidence="1">
        <name>Mg(2+)</name>
        <dbReference type="ChEBI" id="CHEBI:18420"/>
    </cofactor>
</comment>
<dbReference type="PANTHER" id="PTHR46663">
    <property type="entry name" value="DIGUANYLATE CYCLASE DGCT-RELATED"/>
    <property type="match status" value="1"/>
</dbReference>
<name>A0A0F4NIC6_9VIBR</name>
<dbReference type="FunFam" id="3.30.70.270:FF:000001">
    <property type="entry name" value="Diguanylate cyclase domain protein"/>
    <property type="match status" value="1"/>
</dbReference>
<feature type="domain" description="GGDEF" evidence="2">
    <location>
        <begin position="297"/>
        <end position="427"/>
    </location>
</feature>
<dbReference type="InterPro" id="IPR043128">
    <property type="entry name" value="Rev_trsase/Diguanyl_cyclase"/>
</dbReference>
<gene>
    <name evidence="3" type="ORF">TW81_11815</name>
</gene>
<dbReference type="SMART" id="SM00267">
    <property type="entry name" value="GGDEF"/>
    <property type="match status" value="1"/>
</dbReference>
<dbReference type="EMBL" id="JXXV01000018">
    <property type="protein sequence ID" value="KJY82885.1"/>
    <property type="molecule type" value="Genomic_DNA"/>
</dbReference>
<dbReference type="RefSeq" id="WP_045955911.1">
    <property type="nucleotide sequence ID" value="NZ_JXXV01000018.1"/>
</dbReference>
<dbReference type="Gene3D" id="3.30.70.270">
    <property type="match status" value="1"/>
</dbReference>
<dbReference type="CDD" id="cd01949">
    <property type="entry name" value="GGDEF"/>
    <property type="match status" value="1"/>
</dbReference>
<organism evidence="3 4">
    <name type="scientific">Vibrio galatheae</name>
    <dbReference type="NCBI Taxonomy" id="579748"/>
    <lineage>
        <taxon>Bacteria</taxon>
        <taxon>Pseudomonadati</taxon>
        <taxon>Pseudomonadota</taxon>
        <taxon>Gammaproteobacteria</taxon>
        <taxon>Vibrionales</taxon>
        <taxon>Vibrionaceae</taxon>
        <taxon>Vibrio</taxon>
    </lineage>
</organism>
<dbReference type="SUPFAM" id="SSF55073">
    <property type="entry name" value="Nucleotide cyclase"/>
    <property type="match status" value="1"/>
</dbReference>
<comment type="caution">
    <text evidence="3">The sequence shown here is derived from an EMBL/GenBank/DDBJ whole genome shotgun (WGS) entry which is preliminary data.</text>
</comment>
<protein>
    <submittedName>
        <fullName evidence="3">Diguanylate cyclase</fullName>
    </submittedName>
</protein>
<dbReference type="STRING" id="579748.TW81_11815"/>
<dbReference type="InterPro" id="IPR052163">
    <property type="entry name" value="DGC-Regulatory_Protein"/>
</dbReference>
<accession>A0A0F4NIC6</accession>
<dbReference type="InterPro" id="IPR029787">
    <property type="entry name" value="Nucleotide_cyclase"/>
</dbReference>
<dbReference type="GO" id="GO:0003824">
    <property type="term" value="F:catalytic activity"/>
    <property type="evidence" value="ECO:0007669"/>
    <property type="project" value="UniProtKB-ARBA"/>
</dbReference>
<evidence type="ECO:0000313" key="3">
    <source>
        <dbReference type="EMBL" id="KJY82885.1"/>
    </source>
</evidence>
<evidence type="ECO:0000313" key="4">
    <source>
        <dbReference type="Proteomes" id="UP000033673"/>
    </source>
</evidence>
<dbReference type="PROSITE" id="PS50887">
    <property type="entry name" value="GGDEF"/>
    <property type="match status" value="1"/>
</dbReference>
<keyword evidence="4" id="KW-1185">Reference proteome</keyword>
<dbReference type="Proteomes" id="UP000033673">
    <property type="component" value="Unassembled WGS sequence"/>
</dbReference>
<sequence>MEHTSNYDHLVHIKSHDELALYELIPNVVWFFDLDKHGWWWGNQATVDFWGLDDVQQLIDKDLSGDTQGAKDRTAQTFELAVKNGLTIDPWTTYPNGKPKTVFMMHRAVLLGPEKHRGIIAFINEKVELGEQPENLLLVEAMRYTRVAATTFTDQGEVVIENPAATEAYAHLNSQPLPKGVSAFVARFADPEQGRECLAKAIADQGGRWDYVMRTTQGDRQHALDVRRTRHPLTGEFLLLVVEYDVTELYQALQEVEQARKKLHDIAMTDTLTQVASLHHMQEVAKQALDDAAQKGERVRVLFIDLDGFKEINDQYGHDIGDEVLKIVARRIQASIRASDMLARIGGDEFVILQFGVEDTEQVAARTLSHLAEPIAVQGGTIKVNASIGIASYPEDADNLKDLLKLADDAMYQVKSSGKNAFLFASA</sequence>
<evidence type="ECO:0000259" key="2">
    <source>
        <dbReference type="PROSITE" id="PS50887"/>
    </source>
</evidence>
<dbReference type="InterPro" id="IPR000160">
    <property type="entry name" value="GGDEF_dom"/>
</dbReference>
<dbReference type="NCBIfam" id="TIGR00254">
    <property type="entry name" value="GGDEF"/>
    <property type="match status" value="1"/>
</dbReference>
<proteinExistence type="predicted"/>
<dbReference type="OrthoDB" id="9812260at2"/>
<evidence type="ECO:0000256" key="1">
    <source>
        <dbReference type="ARBA" id="ARBA00001946"/>
    </source>
</evidence>
<reference evidence="3 4" key="1">
    <citation type="journal article" date="2015" name="BMC Genomics">
        <title>Genome mining reveals unlocked bioactive potential of marine Gram-negative bacteria.</title>
        <authorList>
            <person name="Machado H."/>
            <person name="Sonnenschein E.C."/>
            <person name="Melchiorsen J."/>
            <person name="Gram L."/>
        </authorList>
    </citation>
    <scope>NUCLEOTIDE SEQUENCE [LARGE SCALE GENOMIC DNA]</scope>
    <source>
        <strain evidence="3 4">S2757</strain>
    </source>
</reference>